<dbReference type="PANTHER" id="PTHR31147">
    <property type="entry name" value="ACYL TRANSFERASE 4"/>
    <property type="match status" value="1"/>
</dbReference>
<evidence type="ECO:0000256" key="2">
    <source>
        <dbReference type="ARBA" id="ARBA00022679"/>
    </source>
</evidence>
<dbReference type="InterPro" id="IPR050898">
    <property type="entry name" value="Plant_acyltransferase"/>
</dbReference>
<name>A0AAV7HDI6_DENCH</name>
<dbReference type="EMBL" id="JAGFBR010000006">
    <property type="protein sequence ID" value="KAH0466108.1"/>
    <property type="molecule type" value="Genomic_DNA"/>
</dbReference>
<dbReference type="GO" id="GO:0016746">
    <property type="term" value="F:acyltransferase activity"/>
    <property type="evidence" value="ECO:0007669"/>
    <property type="project" value="UniProtKB-KW"/>
</dbReference>
<protein>
    <submittedName>
        <fullName evidence="4">Uncharacterized protein</fullName>
    </submittedName>
</protein>
<dbReference type="AlphaFoldDB" id="A0AAV7HDI6"/>
<reference evidence="4 5" key="1">
    <citation type="journal article" date="2021" name="Hortic Res">
        <title>Chromosome-scale assembly of the Dendrobium chrysotoxum genome enhances the understanding of orchid evolution.</title>
        <authorList>
            <person name="Zhang Y."/>
            <person name="Zhang G.Q."/>
            <person name="Zhang D."/>
            <person name="Liu X.D."/>
            <person name="Xu X.Y."/>
            <person name="Sun W.H."/>
            <person name="Yu X."/>
            <person name="Zhu X."/>
            <person name="Wang Z.W."/>
            <person name="Zhao X."/>
            <person name="Zhong W.Y."/>
            <person name="Chen H."/>
            <person name="Yin W.L."/>
            <person name="Huang T."/>
            <person name="Niu S.C."/>
            <person name="Liu Z.J."/>
        </authorList>
    </citation>
    <scope>NUCLEOTIDE SEQUENCE [LARGE SCALE GENOMIC DNA]</scope>
    <source>
        <strain evidence="4">Lindl</strain>
    </source>
</reference>
<evidence type="ECO:0000256" key="3">
    <source>
        <dbReference type="ARBA" id="ARBA00023315"/>
    </source>
</evidence>
<dbReference type="Pfam" id="PF02458">
    <property type="entry name" value="Transferase"/>
    <property type="match status" value="1"/>
</dbReference>
<gene>
    <name evidence="4" type="ORF">IEQ34_006211</name>
</gene>
<evidence type="ECO:0000313" key="4">
    <source>
        <dbReference type="EMBL" id="KAH0466108.1"/>
    </source>
</evidence>
<dbReference type="Gene3D" id="3.30.559.10">
    <property type="entry name" value="Chloramphenicol acetyltransferase-like domain"/>
    <property type="match status" value="1"/>
</dbReference>
<dbReference type="PANTHER" id="PTHR31147:SF1">
    <property type="entry name" value="ACYL TRANSFERASE 4"/>
    <property type="match status" value="1"/>
</dbReference>
<accession>A0AAV7HDI6</accession>
<dbReference type="Proteomes" id="UP000775213">
    <property type="component" value="Unassembled WGS sequence"/>
</dbReference>
<keyword evidence="2" id="KW-0808">Transferase</keyword>
<dbReference type="InterPro" id="IPR023213">
    <property type="entry name" value="CAT-like_dom_sf"/>
</dbReference>
<sequence>MEERDPWLAVDNLEHLIACFFISSQFVSLLELNSPAASIKASLARVLVSYYPFAGRFANSAQGRREIRCSGEGVYFFEVVSDLTLTTVAYSSRPMASTHWRSVTIAFRY</sequence>
<evidence type="ECO:0000256" key="1">
    <source>
        <dbReference type="ARBA" id="ARBA00009861"/>
    </source>
</evidence>
<proteinExistence type="inferred from homology"/>
<comment type="caution">
    <text evidence="4">The sequence shown here is derived from an EMBL/GenBank/DDBJ whole genome shotgun (WGS) entry which is preliminary data.</text>
</comment>
<keyword evidence="3" id="KW-0012">Acyltransferase</keyword>
<organism evidence="4 5">
    <name type="scientific">Dendrobium chrysotoxum</name>
    <name type="common">Orchid</name>
    <dbReference type="NCBI Taxonomy" id="161865"/>
    <lineage>
        <taxon>Eukaryota</taxon>
        <taxon>Viridiplantae</taxon>
        <taxon>Streptophyta</taxon>
        <taxon>Embryophyta</taxon>
        <taxon>Tracheophyta</taxon>
        <taxon>Spermatophyta</taxon>
        <taxon>Magnoliopsida</taxon>
        <taxon>Liliopsida</taxon>
        <taxon>Asparagales</taxon>
        <taxon>Orchidaceae</taxon>
        <taxon>Epidendroideae</taxon>
        <taxon>Malaxideae</taxon>
        <taxon>Dendrobiinae</taxon>
        <taxon>Dendrobium</taxon>
    </lineage>
</organism>
<evidence type="ECO:0000313" key="5">
    <source>
        <dbReference type="Proteomes" id="UP000775213"/>
    </source>
</evidence>
<keyword evidence="5" id="KW-1185">Reference proteome</keyword>
<comment type="similarity">
    <text evidence="1">Belongs to the plant acyltransferase family.</text>
</comment>